<organism evidence="1 2">
    <name type="scientific">Arabidopsis thaliana</name>
    <name type="common">Mouse-ear cress</name>
    <dbReference type="NCBI Taxonomy" id="3702"/>
    <lineage>
        <taxon>Eukaryota</taxon>
        <taxon>Viridiplantae</taxon>
        <taxon>Streptophyta</taxon>
        <taxon>Embryophyta</taxon>
        <taxon>Tracheophyta</taxon>
        <taxon>Spermatophyta</taxon>
        <taxon>Magnoliopsida</taxon>
        <taxon>eudicotyledons</taxon>
        <taxon>Gunneridae</taxon>
        <taxon>Pentapetalae</taxon>
        <taxon>rosids</taxon>
        <taxon>malvids</taxon>
        <taxon>Brassicales</taxon>
        <taxon>Brassicaceae</taxon>
        <taxon>Camelineae</taxon>
        <taxon>Arabidopsis</taxon>
    </lineage>
</organism>
<sequence length="15" mass="1548">MVLSQGSASLSFSHP</sequence>
<reference evidence="2" key="2">
    <citation type="journal article" date="2017" name="Plant J.">
        <title>Araport11: a complete reannotation of the Arabidopsis thaliana reference genome.</title>
        <authorList>
            <person name="Cheng C.Y."/>
            <person name="Krishnakumar V."/>
            <person name="Chan A.P."/>
            <person name="Thibaud-Nissen F."/>
            <person name="Schobel S."/>
            <person name="Town C.D."/>
        </authorList>
    </citation>
    <scope>GENOME REANNOTATION</scope>
    <source>
        <strain evidence="2">cv. Columbia</strain>
    </source>
</reference>
<keyword evidence="1" id="KW-0812">Transmembrane</keyword>
<dbReference type="ExpressionAtlas" id="A0A1P8B909">
    <property type="expression patterns" value="baseline and differential"/>
</dbReference>
<dbReference type="Proteomes" id="UP000006548">
    <property type="component" value="Chromosome 4"/>
</dbReference>
<dbReference type="EMBL" id="CP002687">
    <property type="protein sequence ID" value="ANM68084.1"/>
    <property type="molecule type" value="Genomic_DNA"/>
</dbReference>
<name>A0A1P8B909_ARATH</name>
<protein>
    <submittedName>
        <fullName evidence="1">Transmembrane protein</fullName>
    </submittedName>
</protein>
<reference evidence="1 2" key="1">
    <citation type="journal article" date="1999" name="Nature">
        <title>Sequence and analysis of chromosome 4 of the plant Arabidopsis thaliana.</title>
        <authorList>
            <consortium name="EU"/>
            <consortium name="CSHL and WU Arabidopsis Sequencing Project"/>
            <person name="Mayer K."/>
            <person name="Schuller C."/>
            <person name="Wambutt R."/>
            <person name="Murphy G."/>
            <person name="Volckaert G."/>
            <person name="Pohl T."/>
            <person name="Dusterhoft A."/>
            <person name="Stiekema W."/>
            <person name="Entian K.D."/>
            <person name="Terryn N."/>
            <person name="Harris B."/>
            <person name="Ansorge W."/>
            <person name="Brandt P."/>
            <person name="Grivell L."/>
            <person name="Rieger M."/>
            <person name="Weichselgartner M."/>
            <person name="de Simone V."/>
            <person name="Obermaier B."/>
            <person name="Mache R."/>
            <person name="Muller M."/>
            <person name="Kreis M."/>
            <person name="Delseny M."/>
            <person name="Puigdomenech P."/>
            <person name="Watson M."/>
            <person name="Schmidtheini T."/>
            <person name="Reichert B."/>
            <person name="Portatelle D."/>
            <person name="Perez-Alonso M."/>
            <person name="Boutry M."/>
            <person name="Bancroft I."/>
            <person name="Vos P."/>
            <person name="Hoheisel J."/>
            <person name="Zimmermann W."/>
            <person name="Wedler H."/>
            <person name="Ridley P."/>
            <person name="Langham S.A."/>
            <person name="McCullagh B."/>
            <person name="Bilham L."/>
            <person name="Robben J."/>
            <person name="Van der Schueren J."/>
            <person name="Grymonprez B."/>
            <person name="Chuang Y.J."/>
            <person name="Vandenbussche F."/>
            <person name="Braeken M."/>
            <person name="Weltjens I."/>
            <person name="Voet M."/>
            <person name="Bastiaens I."/>
            <person name="Aert R."/>
            <person name="Defoor E."/>
            <person name="Weitzenegger T."/>
            <person name="Bothe G."/>
            <person name="Ramsperger U."/>
            <person name="Hilbert H."/>
            <person name="Braun M."/>
            <person name="Holzer E."/>
            <person name="Brandt A."/>
            <person name="Peters S."/>
            <person name="van Staveren M."/>
            <person name="Dirske W."/>
            <person name="Mooijman P."/>
            <person name="Klein Lankhorst R."/>
            <person name="Rose M."/>
            <person name="Hauf J."/>
            <person name="Kotter P."/>
            <person name="Berneiser S."/>
            <person name="Hempel S."/>
            <person name="Feldpausch M."/>
            <person name="Lamberth S."/>
            <person name="Van den Daele H."/>
            <person name="De Keyser A."/>
            <person name="Buysshaert C."/>
            <person name="Gielen J."/>
            <person name="Villarroel R."/>
            <person name="De Clercq R."/>
            <person name="Van Montagu M."/>
            <person name="Rogers J."/>
            <person name="Cronin A."/>
            <person name="Quail M."/>
            <person name="Bray-Allen S."/>
            <person name="Clark L."/>
            <person name="Doggett J."/>
            <person name="Hall S."/>
            <person name="Kay M."/>
            <person name="Lennard N."/>
            <person name="McLay K."/>
            <person name="Mayes R."/>
            <person name="Pettett A."/>
            <person name="Rajandream M.A."/>
            <person name="Lyne M."/>
            <person name="Benes V."/>
            <person name="Rechmann S."/>
            <person name="Borkova D."/>
            <person name="Blocker H."/>
            <person name="Scharfe M."/>
            <person name="Grimm M."/>
            <person name="Lohnert T.H."/>
            <person name="Dose S."/>
            <person name="de Haan M."/>
            <person name="Maarse A."/>
            <person name="Schafer M."/>
            <person name="Muller-Auer S."/>
            <person name="Gabel C."/>
            <person name="Fuchs M."/>
            <person name="Fartmann B."/>
            <person name="Granderath K."/>
            <person name="Dauner D."/>
            <person name="Herzl A."/>
            <person name="Neumann S."/>
            <person name="Argiriou A."/>
            <person name="Vitale D."/>
            <person name="Liguori R."/>
            <person name="Piravandi E."/>
            <person name="Massenet O."/>
            <person name="Quigley F."/>
            <person name="Clabauld G."/>
            <person name="Mundlein A."/>
            <person name="Felber R."/>
            <person name="Schnabl S."/>
            <person name="Hiller R."/>
            <person name="Schmidt W."/>
            <person name="Lecharny A."/>
            <person name="Aubourg S."/>
            <person name="Chefdor F."/>
            <person name="Cooke R."/>
            <person name="Berger C."/>
            <person name="Montfort A."/>
            <person name="Casacuberta E."/>
            <person name="Gibbons T."/>
            <person name="Weber N."/>
            <person name="Vandenbol M."/>
            <person name="Bargues M."/>
            <person name="Terol J."/>
            <person name="Torres A."/>
            <person name="Perez-Perez A."/>
            <person name="Purnelle B."/>
            <person name="Bent E."/>
            <person name="Johnson S."/>
            <person name="Tacon D."/>
            <person name="Jesse T."/>
            <person name="Heijnen L."/>
            <person name="Schwarz S."/>
            <person name="Scholler P."/>
            <person name="Heber S."/>
            <person name="Francs P."/>
            <person name="Bielke C."/>
            <person name="Frishman D."/>
            <person name="Haase D."/>
            <person name="Lemcke K."/>
            <person name="Mewes H.W."/>
            <person name="Stocker S."/>
            <person name="Zaccaria P."/>
            <person name="Bevan M."/>
            <person name="Wilson R.K."/>
            <person name="de la Bastide M."/>
            <person name="Habermann K."/>
            <person name="Parnell L."/>
            <person name="Dedhia N."/>
            <person name="Gnoj L."/>
            <person name="Schutz K."/>
            <person name="Huang E."/>
            <person name="Spiegel L."/>
            <person name="Sehkon M."/>
            <person name="Murray J."/>
            <person name="Sheet P."/>
            <person name="Cordes M."/>
            <person name="Abu-Threideh J."/>
            <person name="Stoneking T."/>
            <person name="Kalicki J."/>
            <person name="Graves T."/>
            <person name="Harmon G."/>
            <person name="Edwards J."/>
            <person name="Latreille P."/>
            <person name="Courtney L."/>
            <person name="Cloud J."/>
            <person name="Abbott A."/>
            <person name="Scott K."/>
            <person name="Johnson D."/>
            <person name="Minx P."/>
            <person name="Bentley D."/>
            <person name="Fulton B."/>
            <person name="Miller N."/>
            <person name="Greco T."/>
            <person name="Kemp K."/>
            <person name="Kramer J."/>
            <person name="Fulton L."/>
            <person name="Mardis E."/>
            <person name="Dante M."/>
            <person name="Pepin K."/>
            <person name="Hillier L."/>
            <person name="Nelson J."/>
            <person name="Spieth J."/>
            <person name="Ryan E."/>
            <person name="Andrews S."/>
            <person name="Geisel C."/>
            <person name="Layman D."/>
            <person name="Du H."/>
            <person name="Ali J."/>
            <person name="Berghoff A."/>
            <person name="Jones K."/>
            <person name="Drone K."/>
            <person name="Cotton M."/>
            <person name="Joshu C."/>
            <person name="Antonoiu B."/>
            <person name="Zidanic M."/>
            <person name="Strong C."/>
            <person name="Sun H."/>
            <person name="Lamar B."/>
            <person name="Yordan C."/>
            <person name="Ma P."/>
            <person name="Zhong J."/>
            <person name="Preston R."/>
            <person name="Vil D."/>
            <person name="Shekher M."/>
            <person name="Matero A."/>
            <person name="Shah R."/>
            <person name="Swaby I.K."/>
            <person name="O'Shaughnessy A."/>
            <person name="Rodriguez M."/>
            <person name="Hoffmann J."/>
            <person name="Till S."/>
            <person name="Granat S."/>
            <person name="Shohdy N."/>
            <person name="Hasegawa A."/>
            <person name="Hameed A."/>
            <person name="Lodhi M."/>
            <person name="Johnson A."/>
            <person name="Chen E."/>
            <person name="Marra M."/>
            <person name="Martienssen R."/>
            <person name="McCombie W.R."/>
        </authorList>
    </citation>
    <scope>NUCLEOTIDE SEQUENCE [LARGE SCALE GENOMIC DNA]</scope>
    <source>
        <strain evidence="2">cv. Columbia</strain>
    </source>
</reference>
<proteinExistence type="predicted"/>
<accession>A0A1P8B909</accession>
<evidence type="ECO:0000313" key="2">
    <source>
        <dbReference type="Proteomes" id="UP000006548"/>
    </source>
</evidence>
<evidence type="ECO:0000313" key="1">
    <source>
        <dbReference type="EMBL" id="ANM68084.1"/>
    </source>
</evidence>
<dbReference type="TAIR" id="AT4G12990"/>
<keyword evidence="1" id="KW-0472">Membrane</keyword>
<gene>
    <name evidence="1" type="ordered locus">At4g12990</name>
    <name evidence="1" type="ORF">F25G13.80</name>
    <name evidence="1" type="ORF">F25G13_80</name>
</gene>
<dbReference type="GeneID" id="826912"/>
<keyword evidence="2" id="KW-1185">Reference proteome</keyword>